<evidence type="ECO:0000256" key="1">
    <source>
        <dbReference type="ARBA" id="ARBA00004651"/>
    </source>
</evidence>
<evidence type="ECO:0000256" key="3">
    <source>
        <dbReference type="ARBA" id="ARBA00022448"/>
    </source>
</evidence>
<feature type="transmembrane region" description="Helical" evidence="8">
    <location>
        <begin position="82"/>
        <end position="101"/>
    </location>
</feature>
<dbReference type="Pfam" id="PF07690">
    <property type="entry name" value="MFS_1"/>
    <property type="match status" value="2"/>
</dbReference>
<feature type="transmembrane region" description="Helical" evidence="8">
    <location>
        <begin position="285"/>
        <end position="302"/>
    </location>
</feature>
<feature type="transmembrane region" description="Helical" evidence="8">
    <location>
        <begin position="140"/>
        <end position="159"/>
    </location>
</feature>
<dbReference type="RefSeq" id="WP_006002193.1">
    <property type="nucleotide sequence ID" value="NZ_AAEW02000019.1"/>
</dbReference>
<proteinExistence type="inferred from homology"/>
<evidence type="ECO:0000256" key="6">
    <source>
        <dbReference type="ARBA" id="ARBA00022989"/>
    </source>
</evidence>
<dbReference type="AlphaFoldDB" id="Q1JWW0"/>
<dbReference type="PROSITE" id="PS50850">
    <property type="entry name" value="MFS"/>
    <property type="match status" value="1"/>
</dbReference>
<keyword evidence="7 8" id="KW-0472">Membrane</keyword>
<dbReference type="InterPro" id="IPR011701">
    <property type="entry name" value="MFS"/>
</dbReference>
<reference evidence="10" key="2">
    <citation type="submission" date="2006-05" db="EMBL/GenBank/DDBJ databases">
        <title>Sequencing of the draft genome and assembly of Desulfuromonas acetoxidans DSM 684.</title>
        <authorList>
            <consortium name="US DOE Joint Genome Institute (JGI-PGF)"/>
            <person name="Copeland A."/>
            <person name="Lucas S."/>
            <person name="Lapidus A."/>
            <person name="Barry K."/>
            <person name="Detter J.C."/>
            <person name="Glavina del Rio T."/>
            <person name="Hammon N."/>
            <person name="Israni S."/>
            <person name="Dalin E."/>
            <person name="Tice H."/>
            <person name="Bruce D."/>
            <person name="Pitluck S."/>
            <person name="Richardson P."/>
        </authorList>
    </citation>
    <scope>NUCLEOTIDE SEQUENCE [LARGE SCALE GENOMIC DNA]</scope>
    <source>
        <strain evidence="10">DSM 684</strain>
    </source>
</reference>
<evidence type="ECO:0000259" key="9">
    <source>
        <dbReference type="PROSITE" id="PS50850"/>
    </source>
</evidence>
<protein>
    <submittedName>
        <fullName evidence="10">Major facilitator superfamily MFS_1</fullName>
    </submittedName>
</protein>
<dbReference type="CDD" id="cd17324">
    <property type="entry name" value="MFS_NepI_like"/>
    <property type="match status" value="1"/>
</dbReference>
<dbReference type="GO" id="GO:0005886">
    <property type="term" value="C:plasma membrane"/>
    <property type="evidence" value="ECO:0007669"/>
    <property type="project" value="UniProtKB-SubCell"/>
</dbReference>
<dbReference type="EMBL" id="AAEW02000019">
    <property type="protein sequence ID" value="EAT14684.1"/>
    <property type="molecule type" value="Genomic_DNA"/>
</dbReference>
<feature type="transmembrane region" description="Helical" evidence="8">
    <location>
        <begin position="344"/>
        <end position="365"/>
    </location>
</feature>
<keyword evidence="6 8" id="KW-1133">Transmembrane helix</keyword>
<feature type="transmembrane region" description="Helical" evidence="8">
    <location>
        <begin position="16"/>
        <end position="34"/>
    </location>
</feature>
<keyword evidence="5 8" id="KW-0812">Transmembrane</keyword>
<feature type="transmembrane region" description="Helical" evidence="8">
    <location>
        <begin position="107"/>
        <end position="128"/>
    </location>
</feature>
<evidence type="ECO:0000313" key="11">
    <source>
        <dbReference type="Proteomes" id="UP000005695"/>
    </source>
</evidence>
<dbReference type="Gene3D" id="1.20.1250.20">
    <property type="entry name" value="MFS general substrate transporter like domains"/>
    <property type="match status" value="1"/>
</dbReference>
<dbReference type="Proteomes" id="UP000005695">
    <property type="component" value="Unassembled WGS sequence"/>
</dbReference>
<sequence length="404" mass="43403">MTPPCIERGTSDYHRANLALFIAGFVTFSTLYTFQPLFPLLVREFAISPATASLTLSVATFALAWMLPISGSISDSFGRKKLMGWALILTSLISVLCATSTTLPSLLALRLLQGIVVAGVPAVAMAYLNDEMSPRAIGAAMGLYIAGNACGGMTGRILTSWLVDLFAWQATIALIGFSAVVMSVLFWVLLPPSRHFERQPFHLKKISLSLIHHLRDPGLICLFLLAFLFMGSFVTVYNYVTFYLLAPPYDLSQSQVALIFFAYAFGAGGSSIIGGLTDRYGRNRLMTLSVLIMIIGILLTLLTPLAAIVVGIVVLTIGFFAAHALASAWVGSRVPVARAQASSLYLLAYYLGSSISGTGGGYVWSAWGWPGIVGLVAILLIVAVVTIRVLIGIEKRNCFCSHNS</sequence>
<evidence type="ECO:0000256" key="2">
    <source>
        <dbReference type="ARBA" id="ARBA00008335"/>
    </source>
</evidence>
<comment type="caution">
    <text evidence="10">The sequence shown here is derived from an EMBL/GenBank/DDBJ whole genome shotgun (WGS) entry which is preliminary data.</text>
</comment>
<evidence type="ECO:0000256" key="4">
    <source>
        <dbReference type="ARBA" id="ARBA00022475"/>
    </source>
</evidence>
<dbReference type="InterPro" id="IPR020846">
    <property type="entry name" value="MFS_dom"/>
</dbReference>
<dbReference type="InterPro" id="IPR036259">
    <property type="entry name" value="MFS_trans_sf"/>
</dbReference>
<feature type="transmembrane region" description="Helical" evidence="8">
    <location>
        <begin position="308"/>
        <end position="332"/>
    </location>
</feature>
<keyword evidence="11" id="KW-1185">Reference proteome</keyword>
<feature type="transmembrane region" description="Helical" evidence="8">
    <location>
        <begin position="252"/>
        <end position="273"/>
    </location>
</feature>
<dbReference type="SUPFAM" id="SSF103473">
    <property type="entry name" value="MFS general substrate transporter"/>
    <property type="match status" value="1"/>
</dbReference>
<organism evidence="10 11">
    <name type="scientific">Desulfuromonas acetoxidans (strain DSM 684 / 11070)</name>
    <dbReference type="NCBI Taxonomy" id="281689"/>
    <lineage>
        <taxon>Bacteria</taxon>
        <taxon>Pseudomonadati</taxon>
        <taxon>Thermodesulfobacteriota</taxon>
        <taxon>Desulfuromonadia</taxon>
        <taxon>Desulfuromonadales</taxon>
        <taxon>Desulfuromonadaceae</taxon>
        <taxon>Desulfuromonas</taxon>
    </lineage>
</organism>
<keyword evidence="3" id="KW-0813">Transport</keyword>
<comment type="similarity">
    <text evidence="2">Belongs to the major facilitator superfamily.</text>
</comment>
<feature type="transmembrane region" description="Helical" evidence="8">
    <location>
        <begin position="219"/>
        <end position="240"/>
    </location>
</feature>
<feature type="domain" description="Major facilitator superfamily (MFS) profile" evidence="9">
    <location>
        <begin position="16"/>
        <end position="395"/>
    </location>
</feature>
<dbReference type="PANTHER" id="PTHR43271">
    <property type="entry name" value="BLL2771 PROTEIN"/>
    <property type="match status" value="1"/>
</dbReference>
<evidence type="ECO:0000313" key="10">
    <source>
        <dbReference type="EMBL" id="EAT14684.1"/>
    </source>
</evidence>
<dbReference type="OrthoDB" id="9780737at2"/>
<name>Q1JWW0_DESA6</name>
<accession>Q1JWW0</accession>
<evidence type="ECO:0000256" key="8">
    <source>
        <dbReference type="SAM" id="Phobius"/>
    </source>
</evidence>
<evidence type="ECO:0000256" key="7">
    <source>
        <dbReference type="ARBA" id="ARBA00023136"/>
    </source>
</evidence>
<gene>
    <name evidence="10" type="ORF">Dace_0649</name>
</gene>
<keyword evidence="4" id="KW-1003">Cell membrane</keyword>
<feature type="transmembrane region" description="Helical" evidence="8">
    <location>
        <begin position="165"/>
        <end position="190"/>
    </location>
</feature>
<feature type="transmembrane region" description="Helical" evidence="8">
    <location>
        <begin position="371"/>
        <end position="391"/>
    </location>
</feature>
<reference evidence="10" key="1">
    <citation type="submission" date="2006-05" db="EMBL/GenBank/DDBJ databases">
        <title>Annotation of the draft genome assembly of Desulfuromonas acetoxidans DSM 684.</title>
        <authorList>
            <consortium name="US DOE Joint Genome Institute (JGI-ORNL)"/>
            <person name="Larimer F."/>
            <person name="Land M."/>
            <person name="Hauser L."/>
        </authorList>
    </citation>
    <scope>NUCLEOTIDE SEQUENCE [LARGE SCALE GENOMIC DNA]</scope>
    <source>
        <strain evidence="10">DSM 684</strain>
    </source>
</reference>
<dbReference type="PANTHER" id="PTHR43271:SF1">
    <property type="entry name" value="INNER MEMBRANE TRANSPORT PROTEIN YNFM"/>
    <property type="match status" value="1"/>
</dbReference>
<evidence type="ECO:0000256" key="5">
    <source>
        <dbReference type="ARBA" id="ARBA00022692"/>
    </source>
</evidence>
<feature type="transmembrane region" description="Helical" evidence="8">
    <location>
        <begin position="46"/>
        <end position="70"/>
    </location>
</feature>
<dbReference type="GO" id="GO:0022857">
    <property type="term" value="F:transmembrane transporter activity"/>
    <property type="evidence" value="ECO:0007669"/>
    <property type="project" value="InterPro"/>
</dbReference>
<comment type="subcellular location">
    <subcellularLocation>
        <location evidence="1">Cell membrane</location>
        <topology evidence="1">Multi-pass membrane protein</topology>
    </subcellularLocation>
</comment>